<dbReference type="Pfam" id="PF00591">
    <property type="entry name" value="Glycos_transf_3"/>
    <property type="match status" value="1"/>
</dbReference>
<evidence type="ECO:0000313" key="9">
    <source>
        <dbReference type="EMBL" id="PZX45522.1"/>
    </source>
</evidence>
<organism evidence="9 10">
    <name type="scientific">Roseinatronobacter thiooxidans</name>
    <dbReference type="NCBI Taxonomy" id="121821"/>
    <lineage>
        <taxon>Bacteria</taxon>
        <taxon>Pseudomonadati</taxon>
        <taxon>Pseudomonadota</taxon>
        <taxon>Alphaproteobacteria</taxon>
        <taxon>Rhodobacterales</taxon>
        <taxon>Paracoccaceae</taxon>
        <taxon>Roseinatronobacter</taxon>
    </lineage>
</organism>
<dbReference type="InterPro" id="IPR017872">
    <property type="entry name" value="Pyrmidine_PPase_CS"/>
</dbReference>
<evidence type="ECO:0000313" key="10">
    <source>
        <dbReference type="Proteomes" id="UP000249364"/>
    </source>
</evidence>
<dbReference type="PIRSF" id="PIRSF000478">
    <property type="entry name" value="TP_PyNP"/>
    <property type="match status" value="1"/>
</dbReference>
<dbReference type="PROSITE" id="PS00647">
    <property type="entry name" value="THYMID_PHOSPHORYLASE"/>
    <property type="match status" value="1"/>
</dbReference>
<proteinExistence type="inferred from homology"/>
<dbReference type="PANTHER" id="PTHR10515:SF0">
    <property type="entry name" value="THYMIDINE PHOSPHORYLASE"/>
    <property type="match status" value="1"/>
</dbReference>
<dbReference type="EMBL" id="QKZQ01000006">
    <property type="protein sequence ID" value="PZX45522.1"/>
    <property type="molecule type" value="Genomic_DNA"/>
</dbReference>
<comment type="function">
    <text evidence="7">The enzymes which catalyze the reversible phosphorolysis of pyrimidine nucleosides are involved in the degradation of these compounds and in their utilization as carbon and energy sources, or in the rescue of pyrimidine bases for nucleotide synthesis.</text>
</comment>
<dbReference type="InterPro" id="IPR036320">
    <property type="entry name" value="Glycosyl_Trfase_fam3_N_dom_sf"/>
</dbReference>
<dbReference type="NCBIfam" id="TIGR02644">
    <property type="entry name" value="Y_phosphoryl"/>
    <property type="match status" value="1"/>
</dbReference>
<dbReference type="GO" id="GO:0006206">
    <property type="term" value="P:pyrimidine nucleobase metabolic process"/>
    <property type="evidence" value="ECO:0007669"/>
    <property type="project" value="InterPro"/>
</dbReference>
<dbReference type="InterPro" id="IPR000053">
    <property type="entry name" value="Thymidine/pyrmidine_PPase"/>
</dbReference>
<evidence type="ECO:0000256" key="2">
    <source>
        <dbReference type="ARBA" id="ARBA00011738"/>
    </source>
</evidence>
<name>A0A2W7S4W5_9RHOB</name>
<dbReference type="GO" id="GO:0005829">
    <property type="term" value="C:cytosol"/>
    <property type="evidence" value="ECO:0007669"/>
    <property type="project" value="TreeGrafter"/>
</dbReference>
<comment type="subunit">
    <text evidence="2 7">Homodimer.</text>
</comment>
<dbReference type="EC" id="2.4.2.4" evidence="3 7"/>
<dbReference type="InterPro" id="IPR017459">
    <property type="entry name" value="Glycosyl_Trfase_fam3_N_dom"/>
</dbReference>
<evidence type="ECO:0000256" key="5">
    <source>
        <dbReference type="ARBA" id="ARBA00022679"/>
    </source>
</evidence>
<dbReference type="NCBIfam" id="TIGR02643">
    <property type="entry name" value="T_phosphoryl"/>
    <property type="match status" value="1"/>
</dbReference>
<dbReference type="SMART" id="SM00941">
    <property type="entry name" value="PYNP_C"/>
    <property type="match status" value="1"/>
</dbReference>
<evidence type="ECO:0000259" key="8">
    <source>
        <dbReference type="SMART" id="SM00941"/>
    </source>
</evidence>
<dbReference type="Pfam" id="PF02885">
    <property type="entry name" value="Glycos_trans_3N"/>
    <property type="match status" value="1"/>
</dbReference>
<gene>
    <name evidence="7" type="primary">deoA</name>
    <name evidence="9" type="ORF">LY56_01546</name>
</gene>
<evidence type="ECO:0000256" key="4">
    <source>
        <dbReference type="ARBA" id="ARBA00022676"/>
    </source>
</evidence>
<dbReference type="InterPro" id="IPR013465">
    <property type="entry name" value="Thymidine_Pase"/>
</dbReference>
<sequence length="442" mass="45447">MKAAMLYQELIRRKRDGQPLTRAEIEALVQGMTSGDLGDAQLGALAMAVVLNGMDLAERVALTEAMRDSGDVLHWDNGPVLDKHATGGIGDTVSLMLAPALAACGAVVPMISGRGLGHTGGTLDKLEAIPGYTTAPDLTLLRKVVGDVGCAIIGQTCQLAPADKRFYAVRDVTATVESLDLITASILSKKLAAGLDALVLDVKCGNGAFMADLAQAKALAQALVAVANGAGCRTSAVITDMNAPLAPAAGNALEVRVALDFLTGRDMPARLWEVTCTLGAEGLALAGLATDARQGRAMVEDAFHSGRAAERFGQMVAALGGPHDLLDAPHKHLPQAPVTADCVALEDGVICGYDTRAIGLAVIELGGGRRQPTDRIDPRVGFAEILPQGTKVARGTVIARVHAADTQAAQRGAKAFTAACQIGAAPPARPLILCRITGAGDG</sequence>
<dbReference type="InterPro" id="IPR000312">
    <property type="entry name" value="Glycosyl_Trfase_fam3"/>
</dbReference>
<dbReference type="Proteomes" id="UP000249364">
    <property type="component" value="Unassembled WGS sequence"/>
</dbReference>
<comment type="catalytic activity">
    <reaction evidence="6 7">
        <text>thymidine + phosphate = 2-deoxy-alpha-D-ribose 1-phosphate + thymine</text>
        <dbReference type="Rhea" id="RHEA:16037"/>
        <dbReference type="ChEBI" id="CHEBI:17748"/>
        <dbReference type="ChEBI" id="CHEBI:17821"/>
        <dbReference type="ChEBI" id="CHEBI:43474"/>
        <dbReference type="ChEBI" id="CHEBI:57259"/>
        <dbReference type="EC" id="2.4.2.4"/>
    </reaction>
</comment>
<dbReference type="SUPFAM" id="SSF47648">
    <property type="entry name" value="Nucleoside phosphorylase/phosphoribosyltransferase N-terminal domain"/>
    <property type="match status" value="1"/>
</dbReference>
<comment type="caution">
    <text evidence="9">The sequence shown here is derived from an EMBL/GenBank/DDBJ whole genome shotgun (WGS) entry which is preliminary data.</text>
</comment>
<accession>A0A2W7S4W5</accession>
<dbReference type="UniPathway" id="UPA00578">
    <property type="reaction ID" value="UER00638"/>
</dbReference>
<dbReference type="InterPro" id="IPR013102">
    <property type="entry name" value="PYNP_C"/>
</dbReference>
<reference evidence="9 10" key="1">
    <citation type="submission" date="2018-06" db="EMBL/GenBank/DDBJ databases">
        <title>Genomic Encyclopedia of Archaeal and Bacterial Type Strains, Phase II (KMG-II): from individual species to whole genera.</title>
        <authorList>
            <person name="Goeker M."/>
        </authorList>
    </citation>
    <scope>NUCLEOTIDE SEQUENCE [LARGE SCALE GENOMIC DNA]</scope>
    <source>
        <strain evidence="9 10">DSM 13087</strain>
    </source>
</reference>
<dbReference type="GO" id="GO:0046104">
    <property type="term" value="P:thymidine metabolic process"/>
    <property type="evidence" value="ECO:0007669"/>
    <property type="project" value="UniProtKB-UniRule"/>
</dbReference>
<dbReference type="FunFam" id="3.40.1030.10:FF:000003">
    <property type="entry name" value="Pyrimidine-nucleoside phosphorylase"/>
    <property type="match status" value="1"/>
</dbReference>
<dbReference type="InterPro" id="IPR018090">
    <property type="entry name" value="Pyrmidine_PPas_bac/euk"/>
</dbReference>
<dbReference type="AlphaFoldDB" id="A0A2W7S4W5"/>
<dbReference type="GO" id="GO:0004645">
    <property type="term" value="F:1,4-alpha-oligoglucan phosphorylase activity"/>
    <property type="evidence" value="ECO:0007669"/>
    <property type="project" value="InterPro"/>
</dbReference>
<dbReference type="SUPFAM" id="SSF52418">
    <property type="entry name" value="Nucleoside phosphorylase/phosphoribosyltransferase catalytic domain"/>
    <property type="match status" value="1"/>
</dbReference>
<dbReference type="InterPro" id="IPR036566">
    <property type="entry name" value="PYNP-like_C_sf"/>
</dbReference>
<dbReference type="InterPro" id="IPR035902">
    <property type="entry name" value="Nuc_phospho_transferase"/>
</dbReference>
<evidence type="ECO:0000256" key="3">
    <source>
        <dbReference type="ARBA" id="ARBA00011892"/>
    </source>
</evidence>
<dbReference type="HAMAP" id="MF_01628">
    <property type="entry name" value="Thymid_phosp"/>
    <property type="match status" value="1"/>
</dbReference>
<dbReference type="STRING" id="121821.GCA_001870675_00957"/>
<comment type="similarity">
    <text evidence="1 7">Belongs to the thymidine/pyrimidine-nucleoside phosphorylase family.</text>
</comment>
<dbReference type="Gene3D" id="1.20.970.10">
    <property type="entry name" value="Transferase, Pyrimidine Nucleoside Phosphorylase, Chain C"/>
    <property type="match status" value="1"/>
</dbReference>
<dbReference type="PANTHER" id="PTHR10515">
    <property type="entry name" value="THYMIDINE PHOSPHORYLASE"/>
    <property type="match status" value="1"/>
</dbReference>
<dbReference type="GO" id="GO:0009032">
    <property type="term" value="F:thymidine phosphorylase activity"/>
    <property type="evidence" value="ECO:0007669"/>
    <property type="project" value="UniProtKB-UniRule"/>
</dbReference>
<dbReference type="NCBIfam" id="NF004490">
    <property type="entry name" value="PRK05820.1"/>
    <property type="match status" value="1"/>
</dbReference>
<dbReference type="Pfam" id="PF07831">
    <property type="entry name" value="PYNP_C"/>
    <property type="match status" value="1"/>
</dbReference>
<comment type="pathway">
    <text evidence="7">Pyrimidine metabolism; dTMP biosynthesis via salvage pathway; dTMP from thymine: step 1/2.</text>
</comment>
<dbReference type="SUPFAM" id="SSF54680">
    <property type="entry name" value="Pyrimidine nucleoside phosphorylase C-terminal domain"/>
    <property type="match status" value="1"/>
</dbReference>
<evidence type="ECO:0000256" key="7">
    <source>
        <dbReference type="HAMAP-Rule" id="MF_01628"/>
    </source>
</evidence>
<protein>
    <recommendedName>
        <fullName evidence="3 7">Thymidine phosphorylase</fullName>
        <ecNumber evidence="3 7">2.4.2.4</ecNumber>
    </recommendedName>
    <alternativeName>
        <fullName evidence="7">TdRPase</fullName>
    </alternativeName>
</protein>
<dbReference type="Gene3D" id="3.90.1170.30">
    <property type="entry name" value="Pyrimidine nucleoside phosphorylase-like, C-terminal domain"/>
    <property type="match status" value="1"/>
</dbReference>
<evidence type="ECO:0000256" key="6">
    <source>
        <dbReference type="ARBA" id="ARBA00048550"/>
    </source>
</evidence>
<feature type="domain" description="Pyrimidine nucleoside phosphorylase C-terminal" evidence="8">
    <location>
        <begin position="349"/>
        <end position="423"/>
    </location>
</feature>
<evidence type="ECO:0000256" key="1">
    <source>
        <dbReference type="ARBA" id="ARBA00006915"/>
    </source>
</evidence>
<dbReference type="Gene3D" id="3.40.1030.10">
    <property type="entry name" value="Nucleoside phosphorylase/phosphoribosyltransferase catalytic domain"/>
    <property type="match status" value="1"/>
</dbReference>
<keyword evidence="4 7" id="KW-0328">Glycosyltransferase</keyword>
<keyword evidence="10" id="KW-1185">Reference proteome</keyword>
<keyword evidence="5 7" id="KW-0808">Transferase</keyword>